<dbReference type="AlphaFoldDB" id="A0A7W4JXL8"/>
<dbReference type="EMBL" id="JABEQP010000002">
    <property type="protein sequence ID" value="MBB2196595.1"/>
    <property type="molecule type" value="Genomic_DNA"/>
</dbReference>
<evidence type="ECO:0000313" key="1">
    <source>
        <dbReference type="EMBL" id="MBB2196595.1"/>
    </source>
</evidence>
<sequence>MQIIPAGVLFGRCIPELQDRIERTLRSARVLRAQAAQDARAGRLDQAKQLTKHADEFQIIAENALLEAMNWPELGIPPMPAQCRRPS</sequence>
<protein>
    <submittedName>
        <fullName evidence="1">Uncharacterized protein</fullName>
    </submittedName>
</protein>
<dbReference type="RefSeq" id="WP_183008179.1">
    <property type="nucleotide sequence ID" value="NZ_JABEQP010000002.1"/>
</dbReference>
<organism evidence="1 2">
    <name type="scientific">Gluconacetobacter dulcium</name>
    <dbReference type="NCBI Taxonomy" id="2729096"/>
    <lineage>
        <taxon>Bacteria</taxon>
        <taxon>Pseudomonadati</taxon>
        <taxon>Pseudomonadota</taxon>
        <taxon>Alphaproteobacteria</taxon>
        <taxon>Acetobacterales</taxon>
        <taxon>Acetobacteraceae</taxon>
        <taxon>Gluconacetobacter</taxon>
    </lineage>
</organism>
<dbReference type="Proteomes" id="UP000530320">
    <property type="component" value="Unassembled WGS sequence"/>
</dbReference>
<gene>
    <name evidence="1" type="ORF">HLH44_03795</name>
</gene>
<name>A0A7W4JXL8_9PROT</name>
<comment type="caution">
    <text evidence="1">The sequence shown here is derived from an EMBL/GenBank/DDBJ whole genome shotgun (WGS) entry which is preliminary data.</text>
</comment>
<proteinExistence type="predicted"/>
<reference evidence="1 2" key="1">
    <citation type="submission" date="2020-04" db="EMBL/GenBank/DDBJ databases">
        <title>Description of novel Gluconacetobacter.</title>
        <authorList>
            <person name="Sombolestani A."/>
        </authorList>
    </citation>
    <scope>NUCLEOTIDE SEQUENCE [LARGE SCALE GENOMIC DNA]</scope>
    <source>
        <strain evidence="1 2">LMG 22058</strain>
    </source>
</reference>
<evidence type="ECO:0000313" key="2">
    <source>
        <dbReference type="Proteomes" id="UP000530320"/>
    </source>
</evidence>
<accession>A0A7W4JXL8</accession>